<evidence type="ECO:0000313" key="3">
    <source>
        <dbReference type="Proteomes" id="UP001165121"/>
    </source>
</evidence>
<accession>A0A9W6YEY6</accession>
<dbReference type="EMBL" id="BSXT01006047">
    <property type="protein sequence ID" value="GMF61838.1"/>
    <property type="molecule type" value="Genomic_DNA"/>
</dbReference>
<evidence type="ECO:0000256" key="1">
    <source>
        <dbReference type="SAM" id="MobiDB-lite"/>
    </source>
</evidence>
<keyword evidence="3" id="KW-1185">Reference proteome</keyword>
<dbReference type="AlphaFoldDB" id="A0A9W6YEY6"/>
<evidence type="ECO:0000313" key="2">
    <source>
        <dbReference type="EMBL" id="GMF61838.1"/>
    </source>
</evidence>
<protein>
    <submittedName>
        <fullName evidence="2">Unnamed protein product</fullName>
    </submittedName>
</protein>
<name>A0A9W6YEY6_9STRA</name>
<feature type="compositionally biased region" description="Polar residues" evidence="1">
    <location>
        <begin position="1"/>
        <end position="11"/>
    </location>
</feature>
<organism evidence="2 3">
    <name type="scientific">Phytophthora fragariaefolia</name>
    <dbReference type="NCBI Taxonomy" id="1490495"/>
    <lineage>
        <taxon>Eukaryota</taxon>
        <taxon>Sar</taxon>
        <taxon>Stramenopiles</taxon>
        <taxon>Oomycota</taxon>
        <taxon>Peronosporomycetes</taxon>
        <taxon>Peronosporales</taxon>
        <taxon>Peronosporaceae</taxon>
        <taxon>Phytophthora</taxon>
    </lineage>
</organism>
<feature type="compositionally biased region" description="Polar residues" evidence="1">
    <location>
        <begin position="61"/>
        <end position="71"/>
    </location>
</feature>
<sequence length="177" mass="19954">MQSAARKQFTLNAPPFAGELNDYEDDDDEEYEGVDGGALDSEDRDPGDDSSMLAEQLGVSLRTSATATPSSDFEDEKLLDLLQKRLFVASDDPEAEEDEQIYKSRRESLSPRRKSSITSQLEDFLADRASKQKSLKQKMGQDAQRALLDTFSKEPNLQPKDENRRRRRTTSFASLLP</sequence>
<reference evidence="2" key="1">
    <citation type="submission" date="2023-04" db="EMBL/GenBank/DDBJ databases">
        <title>Phytophthora fragariaefolia NBRC 109709.</title>
        <authorList>
            <person name="Ichikawa N."/>
            <person name="Sato H."/>
            <person name="Tonouchi N."/>
        </authorList>
    </citation>
    <scope>NUCLEOTIDE SEQUENCE</scope>
    <source>
        <strain evidence="2">NBRC 109709</strain>
    </source>
</reference>
<feature type="region of interest" description="Disordered" evidence="1">
    <location>
        <begin position="88"/>
        <end position="118"/>
    </location>
</feature>
<proteinExistence type="predicted"/>
<feature type="compositionally biased region" description="Basic and acidic residues" evidence="1">
    <location>
        <begin position="100"/>
        <end position="110"/>
    </location>
</feature>
<feature type="compositionally biased region" description="Acidic residues" evidence="1">
    <location>
        <begin position="21"/>
        <end position="33"/>
    </location>
</feature>
<comment type="caution">
    <text evidence="2">The sequence shown here is derived from an EMBL/GenBank/DDBJ whole genome shotgun (WGS) entry which is preliminary data.</text>
</comment>
<dbReference type="Proteomes" id="UP001165121">
    <property type="component" value="Unassembled WGS sequence"/>
</dbReference>
<gene>
    <name evidence="2" type="ORF">Pfra01_002693400</name>
</gene>
<feature type="region of interest" description="Disordered" evidence="1">
    <location>
        <begin position="1"/>
        <end position="72"/>
    </location>
</feature>
<feature type="region of interest" description="Disordered" evidence="1">
    <location>
        <begin position="148"/>
        <end position="177"/>
    </location>
</feature>